<accession>A0A061J8E8</accession>
<comment type="caution">
    <text evidence="2">The sequence shown here is derived from an EMBL/GenBank/DDBJ whole genome shotgun (WGS) entry which is preliminary data.</text>
</comment>
<dbReference type="VEuPathDB" id="TriTrypDB:TRSC58_01863"/>
<evidence type="ECO:0000313" key="2">
    <source>
        <dbReference type="EMBL" id="ESL10406.1"/>
    </source>
</evidence>
<feature type="region of interest" description="Disordered" evidence="1">
    <location>
        <begin position="328"/>
        <end position="353"/>
    </location>
</feature>
<feature type="compositionally biased region" description="Basic and acidic residues" evidence="1">
    <location>
        <begin position="7"/>
        <end position="19"/>
    </location>
</feature>
<evidence type="ECO:0000256" key="1">
    <source>
        <dbReference type="SAM" id="MobiDB-lite"/>
    </source>
</evidence>
<dbReference type="AlphaFoldDB" id="A0A061J8E8"/>
<organism evidence="2 3">
    <name type="scientific">Trypanosoma rangeli SC58</name>
    <dbReference type="NCBI Taxonomy" id="429131"/>
    <lineage>
        <taxon>Eukaryota</taxon>
        <taxon>Discoba</taxon>
        <taxon>Euglenozoa</taxon>
        <taxon>Kinetoplastea</taxon>
        <taxon>Metakinetoplastina</taxon>
        <taxon>Trypanosomatida</taxon>
        <taxon>Trypanosomatidae</taxon>
        <taxon>Trypanosoma</taxon>
        <taxon>Herpetosoma</taxon>
    </lineage>
</organism>
<dbReference type="OrthoDB" id="10465329at2759"/>
<proteinExistence type="predicted"/>
<reference evidence="2 3" key="1">
    <citation type="submission" date="2013-07" db="EMBL/GenBank/DDBJ databases">
        <authorList>
            <person name="Stoco P.H."/>
            <person name="Wagner G."/>
            <person name="Gerber A."/>
            <person name="Zaha A."/>
            <person name="Thompson C."/>
            <person name="Bartholomeu D.C."/>
            <person name="Luckemeyer D.D."/>
            <person name="Bahia D."/>
            <person name="Loreto E."/>
            <person name="Prestes E.B."/>
            <person name="Lima F.M."/>
            <person name="Rodrigues-Luiz G."/>
            <person name="Vallejo G.A."/>
            <person name="Filho J.F."/>
            <person name="Monteiro K.M."/>
            <person name="Tyler K.M."/>
            <person name="de Almeida L.G."/>
            <person name="Ortiz M.F."/>
            <person name="Siervo M.A."/>
            <person name="de Moraes M.H."/>
            <person name="Cunha O.L."/>
            <person name="Mendonca-Neto R."/>
            <person name="Silva R."/>
            <person name="Teixeira S.M."/>
            <person name="Murta S.M."/>
            <person name="Sincero T.C."/>
            <person name="Mendes T.A."/>
            <person name="Urmenyi T.P."/>
            <person name="Silva V.G."/>
            <person name="da Rocha W.D."/>
            <person name="Andersson B."/>
            <person name="Romanha A.J."/>
            <person name="Steindel M."/>
            <person name="de Vasconcelos A.T."/>
            <person name="Grisard E.C."/>
        </authorList>
    </citation>
    <scope>NUCLEOTIDE SEQUENCE [LARGE SCALE GENOMIC DNA]</scope>
    <source>
        <strain evidence="2 3">SC58</strain>
    </source>
</reference>
<dbReference type="Proteomes" id="UP000031737">
    <property type="component" value="Unassembled WGS sequence"/>
</dbReference>
<protein>
    <submittedName>
        <fullName evidence="2">Uncharacterized protein</fullName>
    </submittedName>
</protein>
<evidence type="ECO:0000313" key="3">
    <source>
        <dbReference type="Proteomes" id="UP000031737"/>
    </source>
</evidence>
<gene>
    <name evidence="2" type="ORF">TRSC58_01863</name>
</gene>
<name>A0A061J8E8_TRYRA</name>
<feature type="region of interest" description="Disordered" evidence="1">
    <location>
        <begin position="1"/>
        <end position="21"/>
    </location>
</feature>
<keyword evidence="3" id="KW-1185">Reference proteome</keyword>
<sequence>MQSSMTCEERSRNTLEKITHPQKIIKQGEQEQQQTSVDFIRCMGDAVEGLMGGDSSIWRGFNPRKSHVKNVIVPTDFVVVECTLEKKGLPHRLVVEDVVESLTELQRQAMEMQRIAIAQISSDEDGTELQTDGGSGGVRPVLYAPNVVVSHAGVIDAAAHSFQRIRIRGSCVAHVEALARALETGAHFTDCNGLSPMYGKNSNSFPATAAGTGKQGKETTLLLPPNLSFSPTHHGNPANSLERQLLGHRVPSSSTVQRTASGRFHRYQTLRPLQGMVVDKDEREFWGTHYYRLSDIRLVFHDRVGSDDVTNPKGWSSPLKERLLAISQSRSNKQTSHEGSEVMGTAGSDSVEYTEDITTRGQKNAKKKPKTKQTAYPRHLEVNCDNAESREVVEFLAWTVEVGKRPPTYFRVGDK</sequence>
<dbReference type="EMBL" id="AUPL01001863">
    <property type="protein sequence ID" value="ESL10406.1"/>
    <property type="molecule type" value="Genomic_DNA"/>
</dbReference>